<sequence length="647" mass="67813">MGGVVGTVGSAVRLCRDRGEFLRRAGEWTVDRPFPLLEGPALDRYVSLFPQGVLPTVVPEARPGLVLSAGGEFGAAAGWMLATATGRPHRHVPAGRLTAELAARPEETVAVVGLAGELSEAGDWPGAAGSPVGVVTGRTEESLACLVYRTLTVEAAGEDRVFVGSHPMLPGAGEADALELAEFGHVRANRVRLLVLRTYGRECCAGLVDGIICGRSDALDVVPRPVAPGLRATPCLRGEGCFRRDLGESDRLPARDLHATLVMAQSCASVAVGVNAYPTDIGLGLGFLDGTAVAVIGAVGLHLEHARAQVELEDALADGVPLGEVVRRMNEHGYPIQGDLTRFGLLGDPGLTLRPGPGPDLGSGSRPGPDPGPGAGSRSDAGPEGRGTGGGPRRREDEGVVASLRRLNGVVVPRLERLCWFGLEIDEAEVDAIRARVREICRDLLDPGTARSAAAVAADLAEVQRRAAESLAGRIYTSGWDFAGGAFGGLRQVGRTDEVCPNCGRATAALLRLRHRVEEDVHVTTLVCRRCGDLWWTTEPGDPSITMSGVLDVDAARGTTAYVEREIANLGGETVRGGAGFAFKARSALGLPPAWSTGAEVGAGEVHRLRVPVDLRLYTPRPDTHTGIFVALLDGVYVASLTMLKLA</sequence>
<proteinExistence type="predicted"/>
<protein>
    <submittedName>
        <fullName evidence="2">Uncharacterized protein</fullName>
    </submittedName>
</protein>
<dbReference type="RefSeq" id="WP_262841297.1">
    <property type="nucleotide sequence ID" value="NZ_JANZYP010000004.1"/>
</dbReference>
<keyword evidence="3" id="KW-1185">Reference proteome</keyword>
<accession>A0ABV9E9X7</accession>
<name>A0ABV9E9X7_9ACTN</name>
<evidence type="ECO:0000256" key="1">
    <source>
        <dbReference type="SAM" id="MobiDB-lite"/>
    </source>
</evidence>
<evidence type="ECO:0000313" key="3">
    <source>
        <dbReference type="Proteomes" id="UP001595891"/>
    </source>
</evidence>
<feature type="region of interest" description="Disordered" evidence="1">
    <location>
        <begin position="347"/>
        <end position="398"/>
    </location>
</feature>
<gene>
    <name evidence="2" type="ORF">ACFO8L_06520</name>
</gene>
<dbReference type="Proteomes" id="UP001595891">
    <property type="component" value="Unassembled WGS sequence"/>
</dbReference>
<comment type="caution">
    <text evidence="2">The sequence shown here is derived from an EMBL/GenBank/DDBJ whole genome shotgun (WGS) entry which is preliminary data.</text>
</comment>
<dbReference type="SUPFAM" id="SSF57783">
    <property type="entry name" value="Zinc beta-ribbon"/>
    <property type="match status" value="1"/>
</dbReference>
<reference evidence="3" key="1">
    <citation type="journal article" date="2019" name="Int. J. Syst. Evol. Microbiol.">
        <title>The Global Catalogue of Microorganisms (GCM) 10K type strain sequencing project: providing services to taxonomists for standard genome sequencing and annotation.</title>
        <authorList>
            <consortium name="The Broad Institute Genomics Platform"/>
            <consortium name="The Broad Institute Genome Sequencing Center for Infectious Disease"/>
            <person name="Wu L."/>
            <person name="Ma J."/>
        </authorList>
    </citation>
    <scope>NUCLEOTIDE SEQUENCE [LARGE SCALE GENOMIC DNA]</scope>
    <source>
        <strain evidence="3">CCUG 49560</strain>
    </source>
</reference>
<dbReference type="EMBL" id="JBHSFN010000003">
    <property type="protein sequence ID" value="MFC4585715.1"/>
    <property type="molecule type" value="Genomic_DNA"/>
</dbReference>
<organism evidence="2 3">
    <name type="scientific">Sphaerisporangium corydalis</name>
    <dbReference type="NCBI Taxonomy" id="1441875"/>
    <lineage>
        <taxon>Bacteria</taxon>
        <taxon>Bacillati</taxon>
        <taxon>Actinomycetota</taxon>
        <taxon>Actinomycetes</taxon>
        <taxon>Streptosporangiales</taxon>
        <taxon>Streptosporangiaceae</taxon>
        <taxon>Sphaerisporangium</taxon>
    </lineage>
</organism>
<evidence type="ECO:0000313" key="2">
    <source>
        <dbReference type="EMBL" id="MFC4585715.1"/>
    </source>
</evidence>